<dbReference type="AlphaFoldDB" id="A0A9N9FWX4"/>
<dbReference type="EMBL" id="CAJVPZ010005494">
    <property type="protein sequence ID" value="CAG8561785.1"/>
    <property type="molecule type" value="Genomic_DNA"/>
</dbReference>
<dbReference type="OrthoDB" id="2388667at2759"/>
<feature type="compositionally biased region" description="Basic and acidic residues" evidence="1">
    <location>
        <begin position="1"/>
        <end position="11"/>
    </location>
</feature>
<protein>
    <submittedName>
        <fullName evidence="2">3878_t:CDS:1</fullName>
    </submittedName>
</protein>
<feature type="region of interest" description="Disordered" evidence="1">
    <location>
        <begin position="1"/>
        <end position="54"/>
    </location>
</feature>
<evidence type="ECO:0000256" key="1">
    <source>
        <dbReference type="SAM" id="MobiDB-lite"/>
    </source>
</evidence>
<comment type="caution">
    <text evidence="2">The sequence shown here is derived from an EMBL/GenBank/DDBJ whole genome shotgun (WGS) entry which is preliminary data.</text>
</comment>
<name>A0A9N9FWX4_9GLOM</name>
<evidence type="ECO:0000313" key="3">
    <source>
        <dbReference type="Proteomes" id="UP000789396"/>
    </source>
</evidence>
<accession>A0A9N9FWX4</accession>
<organism evidence="2 3">
    <name type="scientific">Racocetra fulgida</name>
    <dbReference type="NCBI Taxonomy" id="60492"/>
    <lineage>
        <taxon>Eukaryota</taxon>
        <taxon>Fungi</taxon>
        <taxon>Fungi incertae sedis</taxon>
        <taxon>Mucoromycota</taxon>
        <taxon>Glomeromycotina</taxon>
        <taxon>Glomeromycetes</taxon>
        <taxon>Diversisporales</taxon>
        <taxon>Gigasporaceae</taxon>
        <taxon>Racocetra</taxon>
    </lineage>
</organism>
<proteinExistence type="predicted"/>
<sequence>MGKENLSRGNDENETITQELHSQEPYSQVATILPNQENEQISTGEQPLKRNTSLVKVKNAVKRFASINKHERKRDSEAYHQD</sequence>
<dbReference type="Proteomes" id="UP000789396">
    <property type="component" value="Unassembled WGS sequence"/>
</dbReference>
<keyword evidence="3" id="KW-1185">Reference proteome</keyword>
<reference evidence="2" key="1">
    <citation type="submission" date="2021-06" db="EMBL/GenBank/DDBJ databases">
        <authorList>
            <person name="Kallberg Y."/>
            <person name="Tangrot J."/>
            <person name="Rosling A."/>
        </authorList>
    </citation>
    <scope>NUCLEOTIDE SEQUENCE</scope>
    <source>
        <strain evidence="2">IN212</strain>
    </source>
</reference>
<feature type="non-terminal residue" evidence="2">
    <location>
        <position position="82"/>
    </location>
</feature>
<gene>
    <name evidence="2" type="ORF">RFULGI_LOCUS5092</name>
</gene>
<feature type="compositionally biased region" description="Polar residues" evidence="1">
    <location>
        <begin position="15"/>
        <end position="54"/>
    </location>
</feature>
<evidence type="ECO:0000313" key="2">
    <source>
        <dbReference type="EMBL" id="CAG8561785.1"/>
    </source>
</evidence>